<dbReference type="STRING" id="29760.F6HT08"/>
<dbReference type="HOGENOM" id="CLU_2594688_0_0_1"/>
<dbReference type="Proteomes" id="UP000009183">
    <property type="component" value="Chromosome 2"/>
</dbReference>
<protein>
    <submittedName>
        <fullName evidence="2">Uncharacterized protein</fullName>
    </submittedName>
</protein>
<dbReference type="eggNOG" id="KOG0135">
    <property type="taxonomic scope" value="Eukaryota"/>
</dbReference>
<evidence type="ECO:0000313" key="2">
    <source>
        <dbReference type="EMBL" id="CCB57818.1"/>
    </source>
</evidence>
<evidence type="ECO:0000313" key="3">
    <source>
        <dbReference type="Proteomes" id="UP000009183"/>
    </source>
</evidence>
<reference evidence="3" key="1">
    <citation type="journal article" date="2007" name="Nature">
        <title>The grapevine genome sequence suggests ancestral hexaploidization in major angiosperm phyla.</title>
        <authorList>
            <consortium name="The French-Italian Public Consortium for Grapevine Genome Characterization."/>
            <person name="Jaillon O."/>
            <person name="Aury J.-M."/>
            <person name="Noel B."/>
            <person name="Policriti A."/>
            <person name="Clepet C."/>
            <person name="Casagrande A."/>
            <person name="Choisne N."/>
            <person name="Aubourg S."/>
            <person name="Vitulo N."/>
            <person name="Jubin C."/>
            <person name="Vezzi A."/>
            <person name="Legeai F."/>
            <person name="Hugueney P."/>
            <person name="Dasilva C."/>
            <person name="Horner D."/>
            <person name="Mica E."/>
            <person name="Jublot D."/>
            <person name="Poulain J."/>
            <person name="Bruyere C."/>
            <person name="Billault A."/>
            <person name="Segurens B."/>
            <person name="Gouyvenoux M."/>
            <person name="Ugarte E."/>
            <person name="Cattonaro F."/>
            <person name="Anthouard V."/>
            <person name="Vico V."/>
            <person name="Del Fabbro C."/>
            <person name="Alaux M."/>
            <person name="Di Gaspero G."/>
            <person name="Dumas V."/>
            <person name="Felice N."/>
            <person name="Paillard S."/>
            <person name="Juman I."/>
            <person name="Moroldo M."/>
            <person name="Scalabrin S."/>
            <person name="Canaguier A."/>
            <person name="Le Clainche I."/>
            <person name="Malacrida G."/>
            <person name="Durand E."/>
            <person name="Pesole G."/>
            <person name="Laucou V."/>
            <person name="Chatelet P."/>
            <person name="Merdinoglu D."/>
            <person name="Delledonne M."/>
            <person name="Pezzotti M."/>
            <person name="Lecharny A."/>
            <person name="Scarpelli C."/>
            <person name="Artiguenave F."/>
            <person name="Pe M.E."/>
            <person name="Valle G."/>
            <person name="Morgante M."/>
            <person name="Caboche M."/>
            <person name="Adam-Blondon A.-F."/>
            <person name="Weissenbach J."/>
            <person name="Quetier F."/>
            <person name="Wincker P."/>
        </authorList>
    </citation>
    <scope>NUCLEOTIDE SEQUENCE [LARGE SCALE GENOMIC DNA]</scope>
    <source>
        <strain evidence="3">cv. Pinot noir / PN40024</strain>
    </source>
</reference>
<keyword evidence="1" id="KW-1133">Transmembrane helix</keyword>
<organism evidence="2 3">
    <name type="scientific">Vitis vinifera</name>
    <name type="common">Grape</name>
    <dbReference type="NCBI Taxonomy" id="29760"/>
    <lineage>
        <taxon>Eukaryota</taxon>
        <taxon>Viridiplantae</taxon>
        <taxon>Streptophyta</taxon>
        <taxon>Embryophyta</taxon>
        <taxon>Tracheophyta</taxon>
        <taxon>Spermatophyta</taxon>
        <taxon>Magnoliopsida</taxon>
        <taxon>eudicotyledons</taxon>
        <taxon>Gunneridae</taxon>
        <taxon>Pentapetalae</taxon>
        <taxon>rosids</taxon>
        <taxon>Vitales</taxon>
        <taxon>Vitaceae</taxon>
        <taxon>Viteae</taxon>
        <taxon>Vitis</taxon>
    </lineage>
</organism>
<dbReference type="EMBL" id="FN596247">
    <property type="protein sequence ID" value="CCB57818.1"/>
    <property type="molecule type" value="Genomic_DNA"/>
</dbReference>
<dbReference type="PaxDb" id="29760-VIT_02s0012g02920.t01"/>
<keyword evidence="1" id="KW-0472">Membrane</keyword>
<keyword evidence="3" id="KW-1185">Reference proteome</keyword>
<name>F6HT08_VITVI</name>
<sequence length="80" mass="9187">MQNPQGKQKKIDFFFLLLVSKALLVEYIVVQKRNKPFKGLGLEHMNKSYPVVQSQLTSSTLRSSQFQLQAQGLSREYALL</sequence>
<feature type="transmembrane region" description="Helical" evidence="1">
    <location>
        <begin position="13"/>
        <end position="30"/>
    </location>
</feature>
<proteinExistence type="predicted"/>
<evidence type="ECO:0000256" key="1">
    <source>
        <dbReference type="SAM" id="Phobius"/>
    </source>
</evidence>
<keyword evidence="1" id="KW-0812">Transmembrane</keyword>
<gene>
    <name evidence="2" type="ordered locus">VIT_02s0012g02920</name>
</gene>
<accession>F6HT08</accession>
<dbReference type="InParanoid" id="F6HT08"/>
<dbReference type="AlphaFoldDB" id="F6HT08"/>